<keyword evidence="3" id="KW-1185">Reference proteome</keyword>
<comment type="caution">
    <text evidence="2">The sequence shown here is derived from an EMBL/GenBank/DDBJ whole genome shotgun (WGS) entry which is preliminary data.</text>
</comment>
<evidence type="ECO:0000313" key="2">
    <source>
        <dbReference type="EMBL" id="KEQ26783.1"/>
    </source>
</evidence>
<dbReference type="InterPro" id="IPR001932">
    <property type="entry name" value="PPM-type_phosphatase-like_dom"/>
</dbReference>
<dbReference type="Pfam" id="PF13672">
    <property type="entry name" value="PP2C_2"/>
    <property type="match status" value="1"/>
</dbReference>
<dbReference type="Proteomes" id="UP000028123">
    <property type="component" value="Unassembled WGS sequence"/>
</dbReference>
<feature type="domain" description="PPM-type phosphatase" evidence="1">
    <location>
        <begin position="15"/>
        <end position="223"/>
    </location>
</feature>
<dbReference type="SUPFAM" id="SSF81606">
    <property type="entry name" value="PP2C-like"/>
    <property type="match status" value="1"/>
</dbReference>
<evidence type="ECO:0000259" key="1">
    <source>
        <dbReference type="Pfam" id="PF13672"/>
    </source>
</evidence>
<dbReference type="OrthoDB" id="1755431at2"/>
<protein>
    <recommendedName>
        <fullName evidence="1">PPM-type phosphatase domain-containing protein</fullName>
    </recommendedName>
</protein>
<name>A0A081P7W0_9BACL</name>
<dbReference type="InterPro" id="IPR036457">
    <property type="entry name" value="PPM-type-like_dom_sf"/>
</dbReference>
<evidence type="ECO:0000313" key="3">
    <source>
        <dbReference type="Proteomes" id="UP000028123"/>
    </source>
</evidence>
<sequence>MNIQTLTLKGTAEWNEDALVVNPGVSMYGVLDGATSLHPFRGPNGETGGYLASRTIQQYLESLQAEDLAGIDLKEAVVQANVRLRGKMKEAGIDLTDQAALWTSALAVVRIHDRYIDYAQVGDCMIAATYADGTIRTVSRDQVAHIDYESKKIWEEGLRTGVQTREELWELVKPHIRGNKSRMNTLGGYSVLSGQPEANDFIEYGRINRIQLRSILIVSDGLFPPKTSAQPPADGIGELVTLIKEMSLEGYAKWLMDLEAEDKECRKYPRFKVSDDKTAILIRFDAE</sequence>
<gene>
    <name evidence="2" type="ORF">ET33_28895</name>
</gene>
<organism evidence="2 3">
    <name type="scientific">Paenibacillus tyrfis</name>
    <dbReference type="NCBI Taxonomy" id="1501230"/>
    <lineage>
        <taxon>Bacteria</taxon>
        <taxon>Bacillati</taxon>
        <taxon>Bacillota</taxon>
        <taxon>Bacilli</taxon>
        <taxon>Bacillales</taxon>
        <taxon>Paenibacillaceae</taxon>
        <taxon>Paenibacillus</taxon>
    </lineage>
</organism>
<proteinExistence type="predicted"/>
<dbReference type="eggNOG" id="COG0631">
    <property type="taxonomic scope" value="Bacteria"/>
</dbReference>
<reference evidence="2 3" key="1">
    <citation type="submission" date="2014-06" db="EMBL/GenBank/DDBJ databases">
        <title>Draft genome sequence of Paenibacillus sp. MSt1.</title>
        <authorList>
            <person name="Aw Y.K."/>
            <person name="Ong K.S."/>
            <person name="Gan H.M."/>
            <person name="Lee S.M."/>
        </authorList>
    </citation>
    <scope>NUCLEOTIDE SEQUENCE [LARGE SCALE GENOMIC DNA]</scope>
    <source>
        <strain evidence="2 3">MSt1</strain>
    </source>
</reference>
<dbReference type="Gene3D" id="3.60.40.10">
    <property type="entry name" value="PPM-type phosphatase domain"/>
    <property type="match status" value="1"/>
</dbReference>
<dbReference type="AlphaFoldDB" id="A0A081P7W0"/>
<accession>A0A081P7W0</accession>
<dbReference type="EMBL" id="JNVM01000005">
    <property type="protein sequence ID" value="KEQ26783.1"/>
    <property type="molecule type" value="Genomic_DNA"/>
</dbReference>
<dbReference type="RefSeq" id="WP_036677915.1">
    <property type="nucleotide sequence ID" value="NZ_JNVM01000005.1"/>
</dbReference>